<evidence type="ECO:0000313" key="2">
    <source>
        <dbReference type="EMBL" id="MWC45016.1"/>
    </source>
</evidence>
<dbReference type="AlphaFoldDB" id="A0A1G7M5D0"/>
<dbReference type="Proteomes" id="UP000323502">
    <property type="component" value="Unassembled WGS sequence"/>
</dbReference>
<dbReference type="Proteomes" id="UP000436801">
    <property type="component" value="Unassembled WGS sequence"/>
</dbReference>
<dbReference type="OrthoDB" id="8564954at2"/>
<sequence>MTRFPLAFALAVSPFALAASATAQTEQARYADRARDHAAIMAMAGTFKVTFDMRETTPLVAGYTPYPAKLSGGHEVVRAIVDTPDHIVLQHLLVVGDGNGQTMVVKHWRQDWTYQPASVLTYVAPGRWRLRPVAERERRGAWSQTVWQTDDSPRYGAIGRWRYDDGATRWTSEETRRPLARRDATRGVPYDHYLGTNRHVLTPSGWVHEQDNAKIGSKDGRATTFVHEYVVNTYVPATDFRTAAADDYWARTRDYWATVRAAWDARIAAQDGLTLGEVADTGSVTAHELMLLADDIRSGEATTASAAEQAKALIRKD</sequence>
<reference evidence="3 4" key="1">
    <citation type="submission" date="2016-10" db="EMBL/GenBank/DDBJ databases">
        <authorList>
            <person name="Varghese N."/>
            <person name="Submissions S."/>
        </authorList>
    </citation>
    <scope>NUCLEOTIDE SEQUENCE [LARGE SCALE GENOMIC DNA]</scope>
    <source>
        <strain evidence="3 4">S7-754</strain>
    </source>
</reference>
<name>A0A1G7M5D0_9SPHN</name>
<dbReference type="InterPro" id="IPR046715">
    <property type="entry name" value="DUF6607"/>
</dbReference>
<dbReference type="Pfam" id="PF20311">
    <property type="entry name" value="DUF6607"/>
    <property type="match status" value="1"/>
</dbReference>
<evidence type="ECO:0000313" key="4">
    <source>
        <dbReference type="Proteomes" id="UP000323502"/>
    </source>
</evidence>
<dbReference type="RefSeq" id="WP_149682459.1">
    <property type="nucleotide sequence ID" value="NZ_FNBI01000004.1"/>
</dbReference>
<keyword evidence="1" id="KW-0732">Signal</keyword>
<accession>A0A1G7M5D0</accession>
<proteinExistence type="predicted"/>
<gene>
    <name evidence="2" type="ORF">GQR91_15440</name>
    <name evidence="3" type="ORF">SAMN05216557_10476</name>
</gene>
<protein>
    <submittedName>
        <fullName evidence="3">Uncharacterized protein</fullName>
    </submittedName>
</protein>
<dbReference type="EMBL" id="WSUT01000005">
    <property type="protein sequence ID" value="MWC45016.1"/>
    <property type="molecule type" value="Genomic_DNA"/>
</dbReference>
<feature type="signal peptide" evidence="1">
    <location>
        <begin position="1"/>
        <end position="18"/>
    </location>
</feature>
<evidence type="ECO:0000313" key="5">
    <source>
        <dbReference type="Proteomes" id="UP000436801"/>
    </source>
</evidence>
<organism evidence="3 4">
    <name type="scientific">Sphingomonas carotinifaciens</name>
    <dbReference type="NCBI Taxonomy" id="1166323"/>
    <lineage>
        <taxon>Bacteria</taxon>
        <taxon>Pseudomonadati</taxon>
        <taxon>Pseudomonadota</taxon>
        <taxon>Alphaproteobacteria</taxon>
        <taxon>Sphingomonadales</taxon>
        <taxon>Sphingomonadaceae</taxon>
        <taxon>Sphingomonas</taxon>
    </lineage>
</organism>
<keyword evidence="4" id="KW-1185">Reference proteome</keyword>
<evidence type="ECO:0000256" key="1">
    <source>
        <dbReference type="SAM" id="SignalP"/>
    </source>
</evidence>
<dbReference type="EMBL" id="FNBI01000004">
    <property type="protein sequence ID" value="SDF56923.1"/>
    <property type="molecule type" value="Genomic_DNA"/>
</dbReference>
<reference evidence="2 5" key="2">
    <citation type="submission" date="2019-12" db="EMBL/GenBank/DDBJ databases">
        <authorList>
            <person name="Zheng J."/>
        </authorList>
    </citation>
    <scope>NUCLEOTIDE SEQUENCE [LARGE SCALE GENOMIC DNA]</scope>
    <source>
        <strain evidence="2 5">DSM 27347</strain>
    </source>
</reference>
<evidence type="ECO:0000313" key="3">
    <source>
        <dbReference type="EMBL" id="SDF56923.1"/>
    </source>
</evidence>
<feature type="chain" id="PRO_5036019171" evidence="1">
    <location>
        <begin position="19"/>
        <end position="317"/>
    </location>
</feature>